<dbReference type="AlphaFoldDB" id="A0AAV8QN23"/>
<dbReference type="Proteomes" id="UP001222027">
    <property type="component" value="Unassembled WGS sequence"/>
</dbReference>
<name>A0AAV8QN23_ENSVE</name>
<proteinExistence type="predicted"/>
<comment type="caution">
    <text evidence="1">The sequence shown here is derived from an EMBL/GenBank/DDBJ whole genome shotgun (WGS) entry which is preliminary data.</text>
</comment>
<dbReference type="Gene3D" id="1.20.1110.10">
    <property type="entry name" value="Calcium-transporting ATPase, transmembrane domain"/>
    <property type="match status" value="1"/>
</dbReference>
<accession>A0AAV8QN23</accession>
<evidence type="ECO:0000313" key="1">
    <source>
        <dbReference type="EMBL" id="KAJ8475944.1"/>
    </source>
</evidence>
<evidence type="ECO:0000313" key="2">
    <source>
        <dbReference type="Proteomes" id="UP001222027"/>
    </source>
</evidence>
<protein>
    <submittedName>
        <fullName evidence="1">Uncharacterized protein</fullName>
    </submittedName>
</protein>
<keyword evidence="2" id="KW-1185">Reference proteome</keyword>
<dbReference type="EMBL" id="JAQQAF010000006">
    <property type="protein sequence ID" value="KAJ8475944.1"/>
    <property type="molecule type" value="Genomic_DNA"/>
</dbReference>
<organism evidence="1 2">
    <name type="scientific">Ensete ventricosum</name>
    <name type="common">Abyssinian banana</name>
    <name type="synonym">Musa ensete</name>
    <dbReference type="NCBI Taxonomy" id="4639"/>
    <lineage>
        <taxon>Eukaryota</taxon>
        <taxon>Viridiplantae</taxon>
        <taxon>Streptophyta</taxon>
        <taxon>Embryophyta</taxon>
        <taxon>Tracheophyta</taxon>
        <taxon>Spermatophyta</taxon>
        <taxon>Magnoliopsida</taxon>
        <taxon>Liliopsida</taxon>
        <taxon>Zingiberales</taxon>
        <taxon>Musaceae</taxon>
        <taxon>Ensete</taxon>
    </lineage>
</organism>
<reference evidence="1 2" key="1">
    <citation type="submission" date="2022-12" db="EMBL/GenBank/DDBJ databases">
        <title>Chromosome-scale assembly of the Ensete ventricosum genome.</title>
        <authorList>
            <person name="Dussert Y."/>
            <person name="Stocks J."/>
            <person name="Wendawek A."/>
            <person name="Woldeyes F."/>
            <person name="Nichols R.A."/>
            <person name="Borrell J.S."/>
        </authorList>
    </citation>
    <scope>NUCLEOTIDE SEQUENCE [LARGE SCALE GENOMIC DNA]</scope>
    <source>
        <strain evidence="2">cv. Maze</strain>
        <tissue evidence="1">Seeds</tissue>
    </source>
</reference>
<sequence>MAETVRRRRRVLVFDIYCTASVDIPWVDSPLYEINTECLGKASARTMFDEVVAVLAVGVAGTEHSEICTISADFALIVDFSSAWLTEHAPTGVVKLLWVNLVKDKIGALALITRPPNDEYMEQALNDGFYCLGRKNHVLLSTLPFQVINSMGPREMEKIDAFQGIVIE</sequence>
<gene>
    <name evidence="1" type="ORF">OPV22_019671</name>
</gene>